<accession>A0A7S3P7X4</accession>
<feature type="chain" id="PRO_5030666791" evidence="2">
    <location>
        <begin position="19"/>
        <end position="187"/>
    </location>
</feature>
<feature type="signal peptide" evidence="2">
    <location>
        <begin position="1"/>
        <end position="18"/>
    </location>
</feature>
<organism evidence="3">
    <name type="scientific">Amphora coffeiformis</name>
    <dbReference type="NCBI Taxonomy" id="265554"/>
    <lineage>
        <taxon>Eukaryota</taxon>
        <taxon>Sar</taxon>
        <taxon>Stramenopiles</taxon>
        <taxon>Ochrophyta</taxon>
        <taxon>Bacillariophyta</taxon>
        <taxon>Bacillariophyceae</taxon>
        <taxon>Bacillariophycidae</taxon>
        <taxon>Thalassiophysales</taxon>
        <taxon>Catenulaceae</taxon>
        <taxon>Amphora</taxon>
    </lineage>
</organism>
<keyword evidence="1" id="KW-0812">Transmembrane</keyword>
<evidence type="ECO:0000256" key="2">
    <source>
        <dbReference type="SAM" id="SignalP"/>
    </source>
</evidence>
<dbReference type="InterPro" id="IPR021562">
    <property type="entry name" value="DUF3007"/>
</dbReference>
<keyword evidence="1" id="KW-0472">Membrane</keyword>
<dbReference type="EMBL" id="HBIM01010763">
    <property type="protein sequence ID" value="CAE0411704.1"/>
    <property type="molecule type" value="Transcribed_RNA"/>
</dbReference>
<keyword evidence="1" id="KW-1133">Transmembrane helix</keyword>
<dbReference type="AlphaFoldDB" id="A0A7S3P7X4"/>
<dbReference type="PANTHER" id="PTHR35734">
    <property type="entry name" value="OS01G0805200 PROTEIN"/>
    <property type="match status" value="1"/>
</dbReference>
<evidence type="ECO:0000256" key="1">
    <source>
        <dbReference type="SAM" id="Phobius"/>
    </source>
</evidence>
<dbReference type="PANTHER" id="PTHR35734:SF1">
    <property type="entry name" value="OS01G0805200 PROTEIN"/>
    <property type="match status" value="1"/>
</dbReference>
<protein>
    <submittedName>
        <fullName evidence="3">Uncharacterized protein</fullName>
    </submittedName>
</protein>
<name>A0A7S3P7X4_9STRA</name>
<gene>
    <name evidence="3" type="ORF">ACOF00016_LOCUS8992</name>
</gene>
<feature type="transmembrane region" description="Helical" evidence="1">
    <location>
        <begin position="123"/>
        <end position="142"/>
    </location>
</feature>
<feature type="transmembrane region" description="Helical" evidence="1">
    <location>
        <begin position="90"/>
        <end position="111"/>
    </location>
</feature>
<keyword evidence="2" id="KW-0732">Signal</keyword>
<reference evidence="3" key="1">
    <citation type="submission" date="2021-01" db="EMBL/GenBank/DDBJ databases">
        <authorList>
            <person name="Corre E."/>
            <person name="Pelletier E."/>
            <person name="Niang G."/>
            <person name="Scheremetjew M."/>
            <person name="Finn R."/>
            <person name="Kale V."/>
            <person name="Holt S."/>
            <person name="Cochrane G."/>
            <person name="Meng A."/>
            <person name="Brown T."/>
            <person name="Cohen L."/>
        </authorList>
    </citation>
    <scope>NUCLEOTIDE SEQUENCE</scope>
    <source>
        <strain evidence="3">CCMP127</strain>
    </source>
</reference>
<proteinExistence type="predicted"/>
<sequence length="187" mass="20716">MKVTCILFFVALVRSSLAFVSPSVGVHNNNDVASAARALSTRPLRVERQAPPPCFEKTRKTLLLADPSSSGEENKSKLPFFLDPGTKGGALFLSLVLFVIPIIFYNIILAVSSDIDELDLGRWIGVGFTAVATLAWLGTYLFRVVTKDMTYAKQLKDYENAVIAKRLEELDEDELQALVEEVDKDDF</sequence>
<dbReference type="Pfam" id="PF11460">
    <property type="entry name" value="DUF3007"/>
    <property type="match status" value="1"/>
</dbReference>
<evidence type="ECO:0000313" key="3">
    <source>
        <dbReference type="EMBL" id="CAE0411704.1"/>
    </source>
</evidence>